<dbReference type="GO" id="GO:0016192">
    <property type="term" value="P:vesicle-mediated transport"/>
    <property type="evidence" value="ECO:0007669"/>
    <property type="project" value="UniProtKB-KW"/>
</dbReference>
<dbReference type="OMA" id="QWTIGNA"/>
<dbReference type="PANTHER" id="PTHR14374">
    <property type="entry name" value="FOIE GRAS"/>
    <property type="match status" value="1"/>
</dbReference>
<keyword evidence="6" id="KW-0931">ER-Golgi transport</keyword>
<dbReference type="GO" id="GO:0005794">
    <property type="term" value="C:Golgi apparatus"/>
    <property type="evidence" value="ECO:0007669"/>
    <property type="project" value="UniProtKB-SubCell"/>
</dbReference>
<dbReference type="InterPro" id="IPR021773">
    <property type="entry name" value="TPC11"/>
</dbReference>
<organism evidence="10 11">
    <name type="scientific">Anaeramoeba ignava</name>
    <name type="common">Anaerobic marine amoeba</name>
    <dbReference type="NCBI Taxonomy" id="1746090"/>
    <lineage>
        <taxon>Eukaryota</taxon>
        <taxon>Metamonada</taxon>
        <taxon>Anaeramoebidae</taxon>
        <taxon>Anaeramoeba</taxon>
    </lineage>
</organism>
<accession>A0A9Q0R5Y7</accession>
<comment type="subcellular location">
    <subcellularLocation>
        <location evidence="2">Golgi apparatus</location>
        <location evidence="2">cis-Golgi network</location>
    </subcellularLocation>
</comment>
<dbReference type="Pfam" id="PF12742">
    <property type="entry name" value="Gryzun-like"/>
    <property type="match status" value="1"/>
</dbReference>
<comment type="caution">
    <text evidence="10">The sequence shown here is derived from an EMBL/GenBank/DDBJ whole genome shotgun (WGS) entry which is preliminary data.</text>
</comment>
<keyword evidence="11" id="KW-1185">Reference proteome</keyword>
<sequence length="1066" mass="125211">MFYYPTEILAKPIPLVGLSGDQETQNLIQKNFAKKFHFVSFTQMKAHKRKTNISRENYIPEGILKADWLIKHFYTYPVVTVSCYILDLNEWQSKEKEIVDQIHHLNESSKLRNMKFIILLVIPSNNTIANEILEEKIISLKRKGELEAKKGSILIYSSNESEQNLKRVEYTIHNFAARLYKEEIRNIKKYQDNLNKKTQAKLIARHQFKCGFYSECRSETKNAIKYYKKAYQEIKEITPNKQNFYEIKILLEILMIKMIKLFFSSNNVIEGLDEFRKHIQFFIKFQPESQDTIFIDYSSISHQYSAIAKLLEKFDNRNLSPQLNPWHNIGFYYSLAGEYALKRYNLVKRLIEIYQQEIDKIPKSQNSYKTYYSKLFDLPSINFIGQSNNEFNLLQELIAEENIPQSSEIIQLFERAFDFYSRQTPHSDKLLLTFEMKIADQLFEQNLFAEVVSKLKNIPNKIRKEKWSCLLLHPLDLLMECGIKTNDKQLFLISLLTILSPELNLKSTKRNLYFQKLKFNLKLNSFKFNIEPLNPSEVIVISTSDPFFNLIDLRIHFTKSTIFQNQKIILKSYFCSHFPKLLSISKLEFFFNEQTHNFSLEYQDIDNENEGETLILLPDTPKILTFELQARKIEQIQCTGVVLCVGKENISSIKFHWNPLEISQLEKFDPISFPQRPTVYVIRPEPRMKIRIKSDPPPLVHEYYPIEFSFSSHEDHVLSGEYILIATGKYDKCRVFRDSPEESVNGTKINIPEIPPNCTHKEILFFRSEEEVRQNFQLKVEYETKNNYKTATFIDFILSFQTPFKTDFQFFSPSFEHTSQGHPSLVYNHKFFLSSSTSIEVPTQMEISKFSVNLSKDFTLWNQESIENDLDQNLIHKGHRFSNLFCLNSLQNAKTNSLIPIGNVEIQFKRKNLIFHDPKSDFQTGQFPGKWNQELLETSIFFPIPKVVILKKLVTVSIEIPHEGYIGEEITCKIEIQNNSSNICRFSFEIENKGSFFFSGFSSTQIHVLPRSIQTINYNFLPLLPGLVQFPWIRALEYFPNGKSKEIPEISKKSSIFIYPFTNRIN</sequence>
<feature type="domain" description="Trafficking protein particle complex subunit 11 C-terminal" evidence="9">
    <location>
        <begin position="989"/>
        <end position="1034"/>
    </location>
</feature>
<dbReference type="InterPro" id="IPR025876">
    <property type="entry name" value="TRAPPC11_C"/>
</dbReference>
<dbReference type="OrthoDB" id="6278596at2759"/>
<keyword evidence="5" id="KW-0813">Transport</keyword>
<evidence type="ECO:0000259" key="9">
    <source>
        <dbReference type="Pfam" id="PF12742"/>
    </source>
</evidence>
<comment type="function">
    <text evidence="1">Involved in endoplasmic reticulum to Golgi apparatus trafficking at a very early stage.</text>
</comment>
<dbReference type="AlphaFoldDB" id="A0A9Q0R5Y7"/>
<feature type="domain" description="Trafficking protein particle complex subunit 11" evidence="8">
    <location>
        <begin position="243"/>
        <end position="492"/>
    </location>
</feature>
<dbReference type="Proteomes" id="UP001149090">
    <property type="component" value="Unassembled WGS sequence"/>
</dbReference>
<dbReference type="PANTHER" id="PTHR14374:SF0">
    <property type="entry name" value="TRAFFICKING PROTEIN PARTICLE COMPLEX SUBUNIT 11"/>
    <property type="match status" value="1"/>
</dbReference>
<evidence type="ECO:0000256" key="7">
    <source>
        <dbReference type="ARBA" id="ARBA00023034"/>
    </source>
</evidence>
<protein>
    <recommendedName>
        <fullName evidence="4">Trafficking protein particle complex subunit 11</fullName>
    </recommendedName>
</protein>
<evidence type="ECO:0000256" key="2">
    <source>
        <dbReference type="ARBA" id="ARBA00004222"/>
    </source>
</evidence>
<reference evidence="10" key="1">
    <citation type="submission" date="2022-10" db="EMBL/GenBank/DDBJ databases">
        <title>Novel sulphate-reducing endosymbionts in the free-living metamonad Anaeramoeba.</title>
        <authorList>
            <person name="Jerlstrom-Hultqvist J."/>
            <person name="Cepicka I."/>
            <person name="Gallot-Lavallee L."/>
            <person name="Salas-Leiva D."/>
            <person name="Curtis B.A."/>
            <person name="Zahonova K."/>
            <person name="Pipaliya S."/>
            <person name="Dacks J."/>
            <person name="Roger A.J."/>
        </authorList>
    </citation>
    <scope>NUCLEOTIDE SEQUENCE</scope>
    <source>
        <strain evidence="10">BMAN</strain>
    </source>
</reference>
<dbReference type="EMBL" id="JAPDFW010000131">
    <property type="protein sequence ID" value="KAJ5067244.1"/>
    <property type="molecule type" value="Genomic_DNA"/>
</dbReference>
<comment type="similarity">
    <text evidence="3">Belongs to the TRAPPC11 family.</text>
</comment>
<evidence type="ECO:0000256" key="3">
    <source>
        <dbReference type="ARBA" id="ARBA00007051"/>
    </source>
</evidence>
<keyword evidence="7" id="KW-0333">Golgi apparatus</keyword>
<evidence type="ECO:0000256" key="4">
    <source>
        <dbReference type="ARBA" id="ARBA00021520"/>
    </source>
</evidence>
<name>A0A9Q0R5Y7_ANAIG</name>
<proteinExistence type="inferred from homology"/>
<evidence type="ECO:0000256" key="6">
    <source>
        <dbReference type="ARBA" id="ARBA00022892"/>
    </source>
</evidence>
<evidence type="ECO:0000313" key="10">
    <source>
        <dbReference type="EMBL" id="KAJ5067244.1"/>
    </source>
</evidence>
<gene>
    <name evidence="10" type="ORF">M0811_13114</name>
</gene>
<dbReference type="Pfam" id="PF11817">
    <property type="entry name" value="Foie-gras_1"/>
    <property type="match status" value="1"/>
</dbReference>
<evidence type="ECO:0000259" key="8">
    <source>
        <dbReference type="Pfam" id="PF11817"/>
    </source>
</evidence>
<evidence type="ECO:0000256" key="5">
    <source>
        <dbReference type="ARBA" id="ARBA00022448"/>
    </source>
</evidence>
<evidence type="ECO:0000313" key="11">
    <source>
        <dbReference type="Proteomes" id="UP001149090"/>
    </source>
</evidence>
<evidence type="ECO:0000256" key="1">
    <source>
        <dbReference type="ARBA" id="ARBA00001995"/>
    </source>
</evidence>